<dbReference type="Pfam" id="PF00137">
    <property type="entry name" value="ATP-synt_C"/>
    <property type="match status" value="1"/>
</dbReference>
<evidence type="ECO:0000256" key="5">
    <source>
        <dbReference type="ARBA" id="ARBA00022692"/>
    </source>
</evidence>
<dbReference type="InterPro" id="IPR035921">
    <property type="entry name" value="F/V-ATP_Csub_sf"/>
</dbReference>
<evidence type="ECO:0000256" key="10">
    <source>
        <dbReference type="ARBA" id="ARBA00023136"/>
    </source>
</evidence>
<keyword evidence="10 12" id="KW-0472">Membrane</keyword>
<dbReference type="GO" id="GO:0008289">
    <property type="term" value="F:lipid binding"/>
    <property type="evidence" value="ECO:0007669"/>
    <property type="project" value="UniProtKB-KW"/>
</dbReference>
<gene>
    <name evidence="12" type="primary">atpE</name>
    <name evidence="14" type="ORF">B5E75_05575</name>
</gene>
<comment type="function">
    <text evidence="12">F(1)F(0) ATP synthase produces ATP from ADP in the presence of a proton or sodium gradient. F-type ATPases consist of two structural domains, F(1) containing the extramembraneous catalytic core and F(0) containing the membrane proton channel, linked together by a central stalk and a peripheral stalk. During catalysis, ATP synthesis in the catalytic domain of F(1) is coupled via a rotary mechanism of the central stalk subunits to proton translocation.</text>
</comment>
<dbReference type="EMBL" id="NFLJ01000013">
    <property type="protein sequence ID" value="OUQ34774.1"/>
    <property type="molecule type" value="Genomic_DNA"/>
</dbReference>
<dbReference type="NCBIfam" id="TIGR01260">
    <property type="entry name" value="ATP_synt_c"/>
    <property type="match status" value="1"/>
</dbReference>
<dbReference type="GO" id="GO:0045259">
    <property type="term" value="C:proton-transporting ATP synthase complex"/>
    <property type="evidence" value="ECO:0007669"/>
    <property type="project" value="UniProtKB-KW"/>
</dbReference>
<dbReference type="InterPro" id="IPR020537">
    <property type="entry name" value="ATP_synth_F0_csu_DDCD_BS"/>
</dbReference>
<dbReference type="GO" id="GO:0033177">
    <property type="term" value="C:proton-transporting two-sector ATPase complex, proton-transporting domain"/>
    <property type="evidence" value="ECO:0007669"/>
    <property type="project" value="InterPro"/>
</dbReference>
<dbReference type="CDD" id="cd18184">
    <property type="entry name" value="ATP-synt_Fo_c_NaATPase"/>
    <property type="match status" value="1"/>
</dbReference>
<accession>A0A1Y4SY05</accession>
<keyword evidence="15" id="KW-1185">Reference proteome</keyword>
<evidence type="ECO:0000256" key="12">
    <source>
        <dbReference type="HAMAP-Rule" id="MF_01396"/>
    </source>
</evidence>
<evidence type="ECO:0000313" key="14">
    <source>
        <dbReference type="EMBL" id="OUQ34774.1"/>
    </source>
</evidence>
<keyword evidence="5 12" id="KW-0812">Transmembrane</keyword>
<dbReference type="InterPro" id="IPR002379">
    <property type="entry name" value="ATPase_proteolipid_c-like_dom"/>
</dbReference>
<dbReference type="GO" id="GO:0005886">
    <property type="term" value="C:plasma membrane"/>
    <property type="evidence" value="ECO:0007669"/>
    <property type="project" value="UniProtKB-SubCell"/>
</dbReference>
<dbReference type="OrthoDB" id="9810379at2"/>
<comment type="caution">
    <text evidence="14">The sequence shown here is derived from an EMBL/GenBank/DDBJ whole genome shotgun (WGS) entry which is preliminary data.</text>
</comment>
<keyword evidence="8 12" id="KW-0406">Ion transport</keyword>
<evidence type="ECO:0000256" key="8">
    <source>
        <dbReference type="ARBA" id="ARBA00023065"/>
    </source>
</evidence>
<keyword evidence="4 12" id="KW-0138">CF(0)</keyword>
<keyword evidence="7 12" id="KW-1133">Transmembrane helix</keyword>
<keyword evidence="9 12" id="KW-0446">Lipid-binding</keyword>
<dbReference type="InterPro" id="IPR005953">
    <property type="entry name" value="ATP_synth_csu_bac/chlpt"/>
</dbReference>
<name>A0A1Y4SY05_9FIRM</name>
<keyword evidence="3 12" id="KW-0813">Transport</keyword>
<comment type="function">
    <text evidence="12">Key component of the F(0) channel; it plays a direct role in translocation across the membrane. A homomeric c-ring of between 10-14 subunits forms the central stalk rotor element with the F(1) delta and epsilon subunits.</text>
</comment>
<evidence type="ECO:0000256" key="1">
    <source>
        <dbReference type="ARBA" id="ARBA00004141"/>
    </source>
</evidence>
<dbReference type="PROSITE" id="PS00605">
    <property type="entry name" value="ATPASE_C"/>
    <property type="match status" value="1"/>
</dbReference>
<feature type="domain" description="V-ATPase proteolipid subunit C-like" evidence="13">
    <location>
        <begin position="9"/>
        <end position="71"/>
    </location>
</feature>
<proteinExistence type="inferred from homology"/>
<evidence type="ECO:0000259" key="13">
    <source>
        <dbReference type="Pfam" id="PF00137"/>
    </source>
</evidence>
<dbReference type="Gene3D" id="1.20.120.610">
    <property type="entry name" value="lithium bound rotor ring of v- atpase"/>
    <property type="match status" value="1"/>
</dbReference>
<comment type="subcellular location">
    <subcellularLocation>
        <location evidence="12">Cell membrane</location>
        <topology evidence="12">Multi-pass membrane protein</topology>
    </subcellularLocation>
    <subcellularLocation>
        <location evidence="1">Membrane</location>
        <topology evidence="1">Multi-pass membrane protein</topology>
    </subcellularLocation>
</comment>
<comment type="similarity">
    <text evidence="2 12">Belongs to the ATPase C chain family.</text>
</comment>
<reference evidence="14 15" key="1">
    <citation type="journal article" date="2018" name="BMC Genomics">
        <title>Whole genome sequencing and function prediction of 133 gut anaerobes isolated from chicken caecum in pure cultures.</title>
        <authorList>
            <person name="Medvecky M."/>
            <person name="Cejkova D."/>
            <person name="Polansky O."/>
            <person name="Karasova D."/>
            <person name="Kubasova T."/>
            <person name="Cizek A."/>
            <person name="Rychlik I."/>
        </authorList>
    </citation>
    <scope>NUCLEOTIDE SEQUENCE [LARGE SCALE GENOMIC DNA]</scope>
    <source>
        <strain evidence="14 15">An13</strain>
    </source>
</reference>
<protein>
    <recommendedName>
        <fullName evidence="12">ATP synthase subunit c</fullName>
    </recommendedName>
    <alternativeName>
        <fullName evidence="12">ATP synthase F(0) sector subunit c</fullName>
    </alternativeName>
    <alternativeName>
        <fullName evidence="12">F-type ATPase subunit c</fullName>
        <shortName evidence="12">F-ATPase subunit c</shortName>
    </alternativeName>
    <alternativeName>
        <fullName evidence="12">Lipid-binding protein</fullName>
    </alternativeName>
</protein>
<evidence type="ECO:0000256" key="6">
    <source>
        <dbReference type="ARBA" id="ARBA00022781"/>
    </source>
</evidence>
<organism evidence="14 15">
    <name type="scientific">Massilimicrobiota timonensis</name>
    <dbReference type="NCBI Taxonomy" id="1776392"/>
    <lineage>
        <taxon>Bacteria</taxon>
        <taxon>Bacillati</taxon>
        <taxon>Bacillota</taxon>
        <taxon>Erysipelotrichia</taxon>
        <taxon>Erysipelotrichales</taxon>
        <taxon>Erysipelotrichaceae</taxon>
        <taxon>Massilimicrobiota</taxon>
    </lineage>
</organism>
<keyword evidence="6 12" id="KW-0375">Hydrogen ion transport</keyword>
<dbReference type="HAMAP" id="MF_01396">
    <property type="entry name" value="ATP_synth_c_bact"/>
    <property type="match status" value="1"/>
</dbReference>
<dbReference type="InterPro" id="IPR000454">
    <property type="entry name" value="ATP_synth_F0_csu"/>
</dbReference>
<dbReference type="GO" id="GO:0046933">
    <property type="term" value="F:proton-transporting ATP synthase activity, rotational mechanism"/>
    <property type="evidence" value="ECO:0007669"/>
    <property type="project" value="UniProtKB-UniRule"/>
</dbReference>
<keyword evidence="11 12" id="KW-0066">ATP synthesis</keyword>
<evidence type="ECO:0000256" key="7">
    <source>
        <dbReference type="ARBA" id="ARBA00022989"/>
    </source>
</evidence>
<dbReference type="AlphaFoldDB" id="A0A1Y4SY05"/>
<keyword evidence="12" id="KW-1003">Cell membrane</keyword>
<dbReference type="SUPFAM" id="SSF81333">
    <property type="entry name" value="F1F0 ATP synthase subunit C"/>
    <property type="match status" value="1"/>
</dbReference>
<evidence type="ECO:0000256" key="9">
    <source>
        <dbReference type="ARBA" id="ARBA00023121"/>
    </source>
</evidence>
<feature type="site" description="Reversibly protonated during proton transport" evidence="12">
    <location>
        <position position="58"/>
    </location>
</feature>
<feature type="transmembrane region" description="Helical" evidence="12">
    <location>
        <begin position="49"/>
        <end position="75"/>
    </location>
</feature>
<evidence type="ECO:0000256" key="3">
    <source>
        <dbReference type="ARBA" id="ARBA00022448"/>
    </source>
</evidence>
<feature type="transmembrane region" description="Helical" evidence="12">
    <location>
        <begin position="6"/>
        <end position="28"/>
    </location>
</feature>
<dbReference type="PANTHER" id="PTHR10031:SF0">
    <property type="entry name" value="ATPASE PROTEIN 9"/>
    <property type="match status" value="1"/>
</dbReference>
<sequence length="80" mass="8123">MTDFGLVAIAAGIAVCAGLGTGIGEGIAASKAVEAVGRNPEAEGKIRTMMILGIALTETVAIYGLLIAIILIFVFPSLYL</sequence>
<evidence type="ECO:0000313" key="15">
    <source>
        <dbReference type="Proteomes" id="UP000195305"/>
    </source>
</evidence>
<dbReference type="Proteomes" id="UP000195305">
    <property type="component" value="Unassembled WGS sequence"/>
</dbReference>
<dbReference type="RefSeq" id="WP_087357799.1">
    <property type="nucleotide sequence ID" value="NZ_AP031415.1"/>
</dbReference>
<evidence type="ECO:0000256" key="4">
    <source>
        <dbReference type="ARBA" id="ARBA00022547"/>
    </source>
</evidence>
<dbReference type="PRINTS" id="PR00124">
    <property type="entry name" value="ATPASEC"/>
</dbReference>
<dbReference type="PANTHER" id="PTHR10031">
    <property type="entry name" value="ATP SYNTHASE LIPID-BINDING PROTEIN, MITOCHONDRIAL"/>
    <property type="match status" value="1"/>
</dbReference>
<evidence type="ECO:0000256" key="11">
    <source>
        <dbReference type="ARBA" id="ARBA00023310"/>
    </source>
</evidence>
<evidence type="ECO:0000256" key="2">
    <source>
        <dbReference type="ARBA" id="ARBA00006704"/>
    </source>
</evidence>